<dbReference type="EMBL" id="KP863708">
    <property type="protein sequence ID" value="AKZ20819.1"/>
    <property type="molecule type" value="mRNA"/>
</dbReference>
<evidence type="ECO:0000256" key="1">
    <source>
        <dbReference type="SAM" id="SignalP"/>
    </source>
</evidence>
<dbReference type="AlphaFoldDB" id="A0A0N9BA82"/>
<evidence type="ECO:0000313" key="2">
    <source>
        <dbReference type="EMBL" id="AKZ20819.1"/>
    </source>
</evidence>
<keyword evidence="1" id="KW-0732">Signal</keyword>
<proteinExistence type="evidence at transcript level"/>
<reference evidence="2" key="1">
    <citation type="submission" date="2015-02" db="EMBL/GenBank/DDBJ databases">
        <authorList>
            <person name="Chooi Y.-H."/>
        </authorList>
    </citation>
    <scope>NUCLEOTIDE SEQUENCE</scope>
</reference>
<feature type="chain" id="PRO_5006034662" evidence="1">
    <location>
        <begin position="25"/>
        <end position="203"/>
    </location>
</feature>
<protein>
    <submittedName>
        <fullName evidence="2">19 kDa cement protein</fullName>
    </submittedName>
</protein>
<organism evidence="2">
    <name type="scientific">Amphibalanus amphitrite</name>
    <name type="common">Striped barnacle</name>
    <name type="synonym">Balanus amphitrite</name>
    <dbReference type="NCBI Taxonomy" id="1232801"/>
    <lineage>
        <taxon>Eukaryota</taxon>
        <taxon>Metazoa</taxon>
        <taxon>Ecdysozoa</taxon>
        <taxon>Arthropoda</taxon>
        <taxon>Crustacea</taxon>
        <taxon>Multicrustacea</taxon>
        <taxon>Cirripedia</taxon>
        <taxon>Thoracica</taxon>
        <taxon>Thoracicalcarea</taxon>
        <taxon>Balanomorpha</taxon>
        <taxon>Balanoidea</taxon>
        <taxon>Balanidae</taxon>
        <taxon>Amphibalaninae</taxon>
        <taxon>Amphibalanus</taxon>
    </lineage>
</organism>
<sequence length="203" mass="20166">MVSPRILLAWAAVGIAVLSSPTLGAPVPPPCDLKIKSKVGQAAVTKGGAAVSTTGSSGGTGTVHCVVVGPNKIVKKAAVGNTGVTGAGATAGDGILKNLVKGVTEVKTTKDGTKVKTKTAGKAGTGGTATIFQVADANGGVTEKSIKVDHLLTDDFEVIKIKEKKQGTATSSSGHKGSGVGDSLLKVVNEAETELKLKGLKLD</sequence>
<feature type="signal peptide" evidence="1">
    <location>
        <begin position="1"/>
        <end position="24"/>
    </location>
</feature>
<name>A0A0N9BA82_AMPAM</name>
<accession>A0A0N9BA82</accession>
<gene>
    <name evidence="2" type="primary">c19k</name>
</gene>